<dbReference type="EMBL" id="LRRQ01000102">
    <property type="protein sequence ID" value="OAM89215.1"/>
    <property type="molecule type" value="Genomic_DNA"/>
</dbReference>
<feature type="signal peptide" evidence="6">
    <location>
        <begin position="1"/>
        <end position="19"/>
    </location>
</feature>
<organism evidence="8 9">
    <name type="scientific">Termitidicoccus mucosus</name>
    <dbReference type="NCBI Taxonomy" id="1184151"/>
    <lineage>
        <taxon>Bacteria</taxon>
        <taxon>Pseudomonadati</taxon>
        <taxon>Verrucomicrobiota</taxon>
        <taxon>Opitutia</taxon>
        <taxon>Opitutales</taxon>
        <taxon>Opitutaceae</taxon>
        <taxon>Termitidicoccus</taxon>
    </lineage>
</organism>
<comment type="subcellular location">
    <subcellularLocation>
        <location evidence="1">Cell envelope</location>
    </subcellularLocation>
</comment>
<dbReference type="InterPro" id="IPR036249">
    <property type="entry name" value="Thioredoxin-like_sf"/>
</dbReference>
<evidence type="ECO:0000256" key="1">
    <source>
        <dbReference type="ARBA" id="ARBA00004196"/>
    </source>
</evidence>
<dbReference type="GO" id="GO:0017004">
    <property type="term" value="P:cytochrome complex assembly"/>
    <property type="evidence" value="ECO:0007669"/>
    <property type="project" value="UniProtKB-KW"/>
</dbReference>
<dbReference type="Gene3D" id="3.40.30.10">
    <property type="entry name" value="Glutaredoxin"/>
    <property type="match status" value="1"/>
</dbReference>
<keyword evidence="3" id="KW-1015">Disulfide bond</keyword>
<comment type="caution">
    <text evidence="8">The sequence shown here is derived from an EMBL/GenBank/DDBJ whole genome shotgun (WGS) entry which is preliminary data.</text>
</comment>
<sequence length="395" mass="43915">MFIMKTTIALSLFAALALAGCGDQKQTAASAAPPEQAAPAAIAAADPLAGALDELKTLSQTPPPEGISPIEHNLWFDRQCQAIGEKALAIYTGNPSDPRRWDAVMIMRRYQPRFYKSLVPVAGPDAEPVAEFDTAAAEAWRQRAEQLETALRSATDLTAAAREELDTRDTFAKLNEAYAGLMRDKKPVDLDEIRGIFEAFFARWPDSQSGGAVSYYVSFRKGMGKDDEIETLKTFFDSPNAAVRDYARTRVGFFEKIQKPLDIAYTAIDGREVDLKKLRGKVVLIDFWATWCGPCIAELPEMKKVHAAYHDKGFEIVGISLDSERDKQKLLKFIEKESMPWPQYFDGKGWQNKFAVEYAITGIPAMFLLDQEGKVVSTNARGGKLETEVRRLLGE</sequence>
<dbReference type="InterPro" id="IPR050553">
    <property type="entry name" value="Thioredoxin_ResA/DsbE_sf"/>
</dbReference>
<keyword evidence="4" id="KW-0676">Redox-active center</keyword>
<dbReference type="SUPFAM" id="SSF52833">
    <property type="entry name" value="Thioredoxin-like"/>
    <property type="match status" value="1"/>
</dbReference>
<evidence type="ECO:0000256" key="4">
    <source>
        <dbReference type="ARBA" id="ARBA00023284"/>
    </source>
</evidence>
<dbReference type="Pfam" id="PF08534">
    <property type="entry name" value="Redoxin"/>
    <property type="match status" value="1"/>
</dbReference>
<evidence type="ECO:0000259" key="7">
    <source>
        <dbReference type="PROSITE" id="PS51352"/>
    </source>
</evidence>
<dbReference type="InterPro" id="IPR013766">
    <property type="entry name" value="Thioredoxin_domain"/>
</dbReference>
<protein>
    <recommendedName>
        <fullName evidence="7">Thioredoxin domain-containing protein</fullName>
    </recommendedName>
</protein>
<feature type="coiled-coil region" evidence="5">
    <location>
        <begin position="137"/>
        <end position="164"/>
    </location>
</feature>
<keyword evidence="2" id="KW-0201">Cytochrome c-type biogenesis</keyword>
<feature type="domain" description="Thioredoxin" evidence="7">
    <location>
        <begin position="254"/>
        <end position="395"/>
    </location>
</feature>
<reference evidence="8 9" key="1">
    <citation type="submission" date="2016-01" db="EMBL/GenBank/DDBJ databases">
        <title>High potential of lignocellulose degradation of a new Verrucomicrobia species.</title>
        <authorList>
            <person name="Wang Y."/>
            <person name="Shi Y."/>
            <person name="Qiu Z."/>
            <person name="Liu S."/>
            <person name="Yang H."/>
        </authorList>
    </citation>
    <scope>NUCLEOTIDE SEQUENCE [LARGE SCALE GENOMIC DNA]</scope>
    <source>
        <strain evidence="8 9">TSB47</strain>
    </source>
</reference>
<evidence type="ECO:0000256" key="5">
    <source>
        <dbReference type="SAM" id="Coils"/>
    </source>
</evidence>
<keyword evidence="9" id="KW-1185">Reference proteome</keyword>
<dbReference type="AlphaFoldDB" id="A0A178IJ27"/>
<evidence type="ECO:0000313" key="9">
    <source>
        <dbReference type="Proteomes" id="UP000078486"/>
    </source>
</evidence>
<dbReference type="CDD" id="cd02966">
    <property type="entry name" value="TlpA_like_family"/>
    <property type="match status" value="1"/>
</dbReference>
<dbReference type="InterPro" id="IPR013740">
    <property type="entry name" value="Redoxin"/>
</dbReference>
<evidence type="ECO:0000313" key="8">
    <source>
        <dbReference type="EMBL" id="OAM89215.1"/>
    </source>
</evidence>
<dbReference type="GO" id="GO:0016491">
    <property type="term" value="F:oxidoreductase activity"/>
    <property type="evidence" value="ECO:0007669"/>
    <property type="project" value="InterPro"/>
</dbReference>
<proteinExistence type="predicted"/>
<name>A0A178IJ27_9BACT</name>
<gene>
    <name evidence="8" type="ORF">AW736_14270</name>
</gene>
<keyword evidence="5" id="KW-0175">Coiled coil</keyword>
<keyword evidence="6" id="KW-0732">Signal</keyword>
<evidence type="ECO:0000256" key="3">
    <source>
        <dbReference type="ARBA" id="ARBA00023157"/>
    </source>
</evidence>
<accession>A0A178IJ27</accession>
<evidence type="ECO:0000256" key="6">
    <source>
        <dbReference type="SAM" id="SignalP"/>
    </source>
</evidence>
<dbReference type="PROSITE" id="PS51257">
    <property type="entry name" value="PROKAR_LIPOPROTEIN"/>
    <property type="match status" value="1"/>
</dbReference>
<evidence type="ECO:0000256" key="2">
    <source>
        <dbReference type="ARBA" id="ARBA00022748"/>
    </source>
</evidence>
<dbReference type="GO" id="GO:0030313">
    <property type="term" value="C:cell envelope"/>
    <property type="evidence" value="ECO:0007669"/>
    <property type="project" value="UniProtKB-SubCell"/>
</dbReference>
<dbReference type="STRING" id="1184151.AW736_14270"/>
<feature type="chain" id="PRO_5008089001" description="Thioredoxin domain-containing protein" evidence="6">
    <location>
        <begin position="20"/>
        <end position="395"/>
    </location>
</feature>
<dbReference type="PANTHER" id="PTHR42852:SF6">
    <property type="entry name" value="THIOL:DISULFIDE INTERCHANGE PROTEIN DSBE"/>
    <property type="match status" value="1"/>
</dbReference>
<dbReference type="PANTHER" id="PTHR42852">
    <property type="entry name" value="THIOL:DISULFIDE INTERCHANGE PROTEIN DSBE"/>
    <property type="match status" value="1"/>
</dbReference>
<dbReference type="Proteomes" id="UP000078486">
    <property type="component" value="Unassembled WGS sequence"/>
</dbReference>
<dbReference type="PROSITE" id="PS51352">
    <property type="entry name" value="THIOREDOXIN_2"/>
    <property type="match status" value="1"/>
</dbReference>